<name>A0ABW5BRR5_9PROT</name>
<dbReference type="RefSeq" id="WP_380254203.1">
    <property type="nucleotide sequence ID" value="NZ_JBHUII010000011.1"/>
</dbReference>
<sequence length="353" mass="40008">MEQVLSDNIKLDALAEFVGQALGRQGLVINNMFTMSGGAIQENWRLDYKCASGEQGCVVIRADAATCVPGSHSKRNEFDILSFVWRAGVRVPRPLALCEDQTLMGRPFVLMEYLPGTTNFEQIRAFGMGEALGFELGVELAQLHRLLPDELSFLKKSAYSPVEDLIDRYRVFFDDREGCNSVAEWAMRWCLVQQETRPVLPEVLVHGDFRTANYLVTRDGLVGLLDWEFSGWGDPYSDLGWFCARCWRYGHEVTPAGGISTRESFYKGYTSVTGEDVDHNQVLFWEVMSLLRWLVIAIQQGDRNFVDGENDLELGLTGLVRPFEIEMMLLEMTAPCHWPNKIDDIMEGEDAYS</sequence>
<dbReference type="InterPro" id="IPR051678">
    <property type="entry name" value="AGP_Transferase"/>
</dbReference>
<dbReference type="EMBL" id="JBHUII010000011">
    <property type="protein sequence ID" value="MFD2207511.1"/>
    <property type="molecule type" value="Genomic_DNA"/>
</dbReference>
<dbReference type="InterPro" id="IPR002575">
    <property type="entry name" value="Aminoglycoside_PTrfase"/>
</dbReference>
<dbReference type="Gene3D" id="3.90.1200.10">
    <property type="match status" value="1"/>
</dbReference>
<dbReference type="CDD" id="cd05154">
    <property type="entry name" value="ACAD10_11_N-like"/>
    <property type="match status" value="1"/>
</dbReference>
<accession>A0ABW5BRR5</accession>
<dbReference type="InterPro" id="IPR011009">
    <property type="entry name" value="Kinase-like_dom_sf"/>
</dbReference>
<dbReference type="InterPro" id="IPR041726">
    <property type="entry name" value="ACAD10_11_N"/>
</dbReference>
<feature type="domain" description="Aminoglycoside phosphotransferase" evidence="1">
    <location>
        <begin position="72"/>
        <end position="257"/>
    </location>
</feature>
<dbReference type="PANTHER" id="PTHR21310">
    <property type="entry name" value="AMINOGLYCOSIDE PHOSPHOTRANSFERASE-RELATED-RELATED"/>
    <property type="match status" value="1"/>
</dbReference>
<dbReference type="SUPFAM" id="SSF56112">
    <property type="entry name" value="Protein kinase-like (PK-like)"/>
    <property type="match status" value="1"/>
</dbReference>
<dbReference type="Proteomes" id="UP001597294">
    <property type="component" value="Unassembled WGS sequence"/>
</dbReference>
<reference evidence="3" key="1">
    <citation type="journal article" date="2019" name="Int. J. Syst. Evol. Microbiol.">
        <title>The Global Catalogue of Microorganisms (GCM) 10K type strain sequencing project: providing services to taxonomists for standard genome sequencing and annotation.</title>
        <authorList>
            <consortium name="The Broad Institute Genomics Platform"/>
            <consortium name="The Broad Institute Genome Sequencing Center for Infectious Disease"/>
            <person name="Wu L."/>
            <person name="Ma J."/>
        </authorList>
    </citation>
    <scope>NUCLEOTIDE SEQUENCE [LARGE SCALE GENOMIC DNA]</scope>
    <source>
        <strain evidence="3">CGMCC 4.7192</strain>
    </source>
</reference>
<comment type="caution">
    <text evidence="2">The sequence shown here is derived from an EMBL/GenBank/DDBJ whole genome shotgun (WGS) entry which is preliminary data.</text>
</comment>
<protein>
    <submittedName>
        <fullName evidence="2">Phosphotransferase family protein</fullName>
    </submittedName>
</protein>
<evidence type="ECO:0000259" key="1">
    <source>
        <dbReference type="Pfam" id="PF01636"/>
    </source>
</evidence>
<proteinExistence type="predicted"/>
<keyword evidence="3" id="KW-1185">Reference proteome</keyword>
<dbReference type="PANTHER" id="PTHR21310:SF57">
    <property type="entry name" value="BLR2944 PROTEIN"/>
    <property type="match status" value="1"/>
</dbReference>
<organism evidence="2 3">
    <name type="scientific">Kiloniella antarctica</name>
    <dbReference type="NCBI Taxonomy" id="1550907"/>
    <lineage>
        <taxon>Bacteria</taxon>
        <taxon>Pseudomonadati</taxon>
        <taxon>Pseudomonadota</taxon>
        <taxon>Alphaproteobacteria</taxon>
        <taxon>Rhodospirillales</taxon>
        <taxon>Kiloniellaceae</taxon>
        <taxon>Kiloniella</taxon>
    </lineage>
</organism>
<gene>
    <name evidence="2" type="ORF">ACFSKO_17980</name>
</gene>
<evidence type="ECO:0000313" key="2">
    <source>
        <dbReference type="EMBL" id="MFD2207511.1"/>
    </source>
</evidence>
<dbReference type="Pfam" id="PF01636">
    <property type="entry name" value="APH"/>
    <property type="match status" value="1"/>
</dbReference>
<evidence type="ECO:0000313" key="3">
    <source>
        <dbReference type="Proteomes" id="UP001597294"/>
    </source>
</evidence>
<dbReference type="Gene3D" id="3.30.200.20">
    <property type="entry name" value="Phosphorylase Kinase, domain 1"/>
    <property type="match status" value="1"/>
</dbReference>